<evidence type="ECO:0000313" key="2">
    <source>
        <dbReference type="EMBL" id="RZS92385.1"/>
    </source>
</evidence>
<dbReference type="RefSeq" id="WP_130436327.1">
    <property type="nucleotide sequence ID" value="NZ_SGXF01000009.1"/>
</dbReference>
<keyword evidence="1" id="KW-0472">Membrane</keyword>
<dbReference type="EMBL" id="SGXF01000009">
    <property type="protein sequence ID" value="RZS92385.1"/>
    <property type="molecule type" value="Genomic_DNA"/>
</dbReference>
<keyword evidence="3" id="KW-1185">Reference proteome</keyword>
<accession>A0A4Q7NYI5</accession>
<feature type="transmembrane region" description="Helical" evidence="1">
    <location>
        <begin position="34"/>
        <end position="63"/>
    </location>
</feature>
<gene>
    <name evidence="2" type="ORF">EV209_3099</name>
</gene>
<dbReference type="Proteomes" id="UP000292927">
    <property type="component" value="Unassembled WGS sequence"/>
</dbReference>
<proteinExistence type="predicted"/>
<keyword evidence="1" id="KW-0812">Transmembrane</keyword>
<comment type="caution">
    <text evidence="2">The sequence shown here is derived from an EMBL/GenBank/DDBJ whole genome shotgun (WGS) entry which is preliminary data.</text>
</comment>
<dbReference type="OrthoDB" id="2237501at2"/>
<evidence type="ECO:0000256" key="1">
    <source>
        <dbReference type="SAM" id="Phobius"/>
    </source>
</evidence>
<dbReference type="InterPro" id="IPR019277">
    <property type="entry name" value="DUF2304"/>
</dbReference>
<dbReference type="AlphaFoldDB" id="A0A4Q7NYI5"/>
<sequence>MSVVLRIILILGSVAFAGYVLGKIRHSKMRIEDSIFWILFSLIIFCFGLFPGLPTLCAELIGIQSPVNFVYLFILLLIIVKCLGLSLKLSKTEATLFRLVQKEAIDEAVKEQEKMGKEHKEDDI</sequence>
<name>A0A4Q7NYI5_9FIRM</name>
<keyword evidence="1" id="KW-1133">Transmembrane helix</keyword>
<evidence type="ECO:0000313" key="3">
    <source>
        <dbReference type="Proteomes" id="UP000292927"/>
    </source>
</evidence>
<reference evidence="2 3" key="1">
    <citation type="submission" date="2019-02" db="EMBL/GenBank/DDBJ databases">
        <title>Genomic Encyclopedia of Type Strains, Phase IV (KMG-IV): sequencing the most valuable type-strain genomes for metagenomic binning, comparative biology and taxonomic classification.</title>
        <authorList>
            <person name="Goeker M."/>
        </authorList>
    </citation>
    <scope>NUCLEOTIDE SEQUENCE [LARGE SCALE GENOMIC DNA]</scope>
    <source>
        <strain evidence="2 3">DSM 29486</strain>
    </source>
</reference>
<feature type="transmembrane region" description="Helical" evidence="1">
    <location>
        <begin position="69"/>
        <end position="89"/>
    </location>
</feature>
<protein>
    <recommendedName>
        <fullName evidence="4">DUF2304 domain-containing protein</fullName>
    </recommendedName>
</protein>
<evidence type="ECO:0008006" key="4">
    <source>
        <dbReference type="Google" id="ProtNLM"/>
    </source>
</evidence>
<dbReference type="Pfam" id="PF10066">
    <property type="entry name" value="DUF2304"/>
    <property type="match status" value="1"/>
</dbReference>
<organism evidence="2 3">
    <name type="scientific">Cuneatibacter caecimuris</name>
    <dbReference type="NCBI Taxonomy" id="1796618"/>
    <lineage>
        <taxon>Bacteria</taxon>
        <taxon>Bacillati</taxon>
        <taxon>Bacillota</taxon>
        <taxon>Clostridia</taxon>
        <taxon>Lachnospirales</taxon>
        <taxon>Lachnospiraceae</taxon>
        <taxon>Cuneatibacter</taxon>
    </lineage>
</organism>
<feature type="transmembrane region" description="Helical" evidence="1">
    <location>
        <begin position="6"/>
        <end position="22"/>
    </location>
</feature>